<dbReference type="InterPro" id="IPR050176">
    <property type="entry name" value="LTTR"/>
</dbReference>
<dbReference type="RefSeq" id="WP_235705663.1">
    <property type="nucleotide sequence ID" value="NZ_JAKGBZ010000049.1"/>
</dbReference>
<protein>
    <submittedName>
        <fullName evidence="6">LysR substrate-binding domain-containing protein</fullName>
    </submittedName>
</protein>
<dbReference type="PANTHER" id="PTHR30579">
    <property type="entry name" value="TRANSCRIPTIONAL REGULATOR"/>
    <property type="match status" value="1"/>
</dbReference>
<evidence type="ECO:0000313" key="7">
    <source>
        <dbReference type="Proteomes" id="UP001521209"/>
    </source>
</evidence>
<evidence type="ECO:0000313" key="6">
    <source>
        <dbReference type="EMBL" id="MCF3948378.1"/>
    </source>
</evidence>
<dbReference type="InterPro" id="IPR036388">
    <property type="entry name" value="WH-like_DNA-bd_sf"/>
</dbReference>
<sequence length="294" mass="31705">MQTDLLRTFVTVADLRSFTRAGEMLGRTQPAISLQIKRLEDIACASLFERDSTSFRLTPVGEVLAIYARQILCLHDEALSRLLQRTVTGAVRVGLPNDFAVTLLPEVLVDFISRNPGVRLDVSCDISLNLLRGLHDGHHDVIVAMTAEQAAPAAAKLWAERLAWVGGIAPRIDDVRPLPLIVYPEGCIYRARMTEALSRAGIPWQITCTTASLASLQAAVRAGLGLTVLSASTVPAGLAVRPPEAGFPGLADATVGLYYARETLSDAAQHLVNFIIRKLDAAHGHGRSTFPVVI</sequence>
<dbReference type="PROSITE" id="PS50931">
    <property type="entry name" value="HTH_LYSR"/>
    <property type="match status" value="1"/>
</dbReference>
<dbReference type="PANTHER" id="PTHR30579:SF7">
    <property type="entry name" value="HTH-TYPE TRANSCRIPTIONAL REGULATOR LRHA-RELATED"/>
    <property type="match status" value="1"/>
</dbReference>
<reference evidence="6 7" key="1">
    <citation type="submission" date="2022-01" db="EMBL/GenBank/DDBJ databases">
        <authorList>
            <person name="Won M."/>
            <person name="Kim S.-J."/>
            <person name="Kwon S.-W."/>
        </authorList>
    </citation>
    <scope>NUCLEOTIDE SEQUENCE [LARGE SCALE GENOMIC DNA]</scope>
    <source>
        <strain evidence="6 7">KCTC 23505</strain>
    </source>
</reference>
<dbReference type="Pfam" id="PF03466">
    <property type="entry name" value="LysR_substrate"/>
    <property type="match status" value="1"/>
</dbReference>
<dbReference type="InterPro" id="IPR000847">
    <property type="entry name" value="LysR_HTH_N"/>
</dbReference>
<dbReference type="EMBL" id="JAKGBZ010000049">
    <property type="protein sequence ID" value="MCF3948378.1"/>
    <property type="molecule type" value="Genomic_DNA"/>
</dbReference>
<evidence type="ECO:0000256" key="4">
    <source>
        <dbReference type="ARBA" id="ARBA00023163"/>
    </source>
</evidence>
<dbReference type="Gene3D" id="3.40.190.10">
    <property type="entry name" value="Periplasmic binding protein-like II"/>
    <property type="match status" value="2"/>
</dbReference>
<accession>A0ABS9E1Z7</accession>
<gene>
    <name evidence="6" type="ORF">L2A60_17035</name>
</gene>
<evidence type="ECO:0000259" key="5">
    <source>
        <dbReference type="PROSITE" id="PS50931"/>
    </source>
</evidence>
<dbReference type="Proteomes" id="UP001521209">
    <property type="component" value="Unassembled WGS sequence"/>
</dbReference>
<keyword evidence="3" id="KW-0238">DNA-binding</keyword>
<name>A0ABS9E1Z7_9PROT</name>
<dbReference type="PRINTS" id="PR00039">
    <property type="entry name" value="HTHLYSR"/>
</dbReference>
<proteinExistence type="inferred from homology"/>
<dbReference type="InterPro" id="IPR005119">
    <property type="entry name" value="LysR_subst-bd"/>
</dbReference>
<feature type="domain" description="HTH lysR-type" evidence="5">
    <location>
        <begin position="1"/>
        <end position="58"/>
    </location>
</feature>
<keyword evidence="4" id="KW-0804">Transcription</keyword>
<evidence type="ECO:0000256" key="1">
    <source>
        <dbReference type="ARBA" id="ARBA00009437"/>
    </source>
</evidence>
<evidence type="ECO:0000256" key="2">
    <source>
        <dbReference type="ARBA" id="ARBA00023015"/>
    </source>
</evidence>
<dbReference type="SUPFAM" id="SSF46785">
    <property type="entry name" value="Winged helix' DNA-binding domain"/>
    <property type="match status" value="1"/>
</dbReference>
<dbReference type="InterPro" id="IPR036390">
    <property type="entry name" value="WH_DNA-bd_sf"/>
</dbReference>
<comment type="caution">
    <text evidence="6">The sequence shown here is derived from an EMBL/GenBank/DDBJ whole genome shotgun (WGS) entry which is preliminary data.</text>
</comment>
<dbReference type="SUPFAM" id="SSF53850">
    <property type="entry name" value="Periplasmic binding protein-like II"/>
    <property type="match status" value="1"/>
</dbReference>
<dbReference type="Gene3D" id="1.10.10.10">
    <property type="entry name" value="Winged helix-like DNA-binding domain superfamily/Winged helix DNA-binding domain"/>
    <property type="match status" value="1"/>
</dbReference>
<keyword evidence="7" id="KW-1185">Reference proteome</keyword>
<evidence type="ECO:0000256" key="3">
    <source>
        <dbReference type="ARBA" id="ARBA00023125"/>
    </source>
</evidence>
<keyword evidence="2" id="KW-0805">Transcription regulation</keyword>
<dbReference type="Pfam" id="PF00126">
    <property type="entry name" value="HTH_1"/>
    <property type="match status" value="1"/>
</dbReference>
<comment type="similarity">
    <text evidence="1">Belongs to the LysR transcriptional regulatory family.</text>
</comment>
<organism evidence="6 7">
    <name type="scientific">Acidiphilium iwatense</name>
    <dbReference type="NCBI Taxonomy" id="768198"/>
    <lineage>
        <taxon>Bacteria</taxon>
        <taxon>Pseudomonadati</taxon>
        <taxon>Pseudomonadota</taxon>
        <taxon>Alphaproteobacteria</taxon>
        <taxon>Acetobacterales</taxon>
        <taxon>Acidocellaceae</taxon>
        <taxon>Acidiphilium</taxon>
    </lineage>
</organism>